<dbReference type="Pfam" id="PF25793">
    <property type="entry name" value="WHD_2nd_NFRKB"/>
    <property type="match status" value="1"/>
</dbReference>
<feature type="compositionally biased region" description="Basic and acidic residues" evidence="3">
    <location>
        <begin position="664"/>
        <end position="676"/>
    </location>
</feature>
<evidence type="ECO:0000313" key="6">
    <source>
        <dbReference type="Proteomes" id="UP001289374"/>
    </source>
</evidence>
<feature type="region of interest" description="Disordered" evidence="3">
    <location>
        <begin position="82"/>
        <end position="119"/>
    </location>
</feature>
<organism evidence="5 6">
    <name type="scientific">Sesamum angolense</name>
    <dbReference type="NCBI Taxonomy" id="2727404"/>
    <lineage>
        <taxon>Eukaryota</taxon>
        <taxon>Viridiplantae</taxon>
        <taxon>Streptophyta</taxon>
        <taxon>Embryophyta</taxon>
        <taxon>Tracheophyta</taxon>
        <taxon>Spermatophyta</taxon>
        <taxon>Magnoliopsida</taxon>
        <taxon>eudicotyledons</taxon>
        <taxon>Gunneridae</taxon>
        <taxon>Pentapetalae</taxon>
        <taxon>asterids</taxon>
        <taxon>lamiids</taxon>
        <taxon>Lamiales</taxon>
        <taxon>Pedaliaceae</taxon>
        <taxon>Sesamum</taxon>
    </lineage>
</organism>
<dbReference type="PANTHER" id="PTHR13052">
    <property type="entry name" value="NFRKB-RELATED"/>
    <property type="match status" value="1"/>
</dbReference>
<feature type="domain" description="DEUBAD" evidence="4">
    <location>
        <begin position="149"/>
        <end position="262"/>
    </location>
</feature>
<feature type="region of interest" description="Disordered" evidence="3">
    <location>
        <begin position="292"/>
        <end position="356"/>
    </location>
</feature>
<feature type="compositionally biased region" description="Acidic residues" evidence="3">
    <location>
        <begin position="1412"/>
        <end position="1421"/>
    </location>
</feature>
<feature type="compositionally biased region" description="Basic and acidic residues" evidence="3">
    <location>
        <begin position="1317"/>
        <end position="1327"/>
    </location>
</feature>
<sequence>MIDVSRVLEAYARTCRVAQLNQMLDGLGEEREKHAARPSEDNEMIDDEVLNWSEKLFLESGFSDILNSFKVARFDAEFHSPHSRDTLMSSDDDEDFQRRNSTSAVESDDDDDDFDDCDSGAGSDDFDLLELGETGEEFCQVGDQTCSIPYELYDLPGLKDVLSMEVWNEVLTEEERFSLSKYLPDMDQENFVRTLKELFSGDNLHFGSPVDKLFEMLKGGLCEPRVALYRQGLNFFRRRQHYHNLRKHQNALVNNLCQIRDAWLNCKGYSIEEKLRVLNIMKSQKSLMNENMEEFGSESSDREESPDGLWGKKPKDRKSVQKTGQFSGYGPASDITSHGRKTTMESAKRNPKGTLKLVGSKATSMKELVEPFPSNHSGVDMKPGRYGPGLPVSRFNKDLGYDSSEAVRMDEQRLEDDDEAETMYEVAVHRDRYFPRVGANDKPAPSKWKKHEGPRAEEHIDSFMGTPISARNNLHALGRNKAINKLADIKVLTAKPSSARNIYDGGKKVKYTENSQQFTERKSNLSLKGSQMELLGANDPTWLSAHGGLFPTDLSSKPSNLSAKNKKWKMSRDPVDLNANDKLLHAEYRAKSLQDKVQGSYMQNGKKDGAGNGGIRILARSEDTESDSSEHMDEDEDDNPLMRSKWAYPSGVPDLKYAPDMKKAELSKRDKKDSYLTHDGSSHSSRKMENYSENVELMNSAHKGKMHDIGYFNTLSAKGLDKSYFPGSGNLMVGADERQPFYPLGRNGHVEGNHGDSYHMPSLKASLTLGRRRKGEVRRDFGLPQSNDVHDKNFEDDLFWSQTLATNNGVPFKMGKKGQMVELSAGHHPERSDVPLMGCNTLSKKRKIKDDLTYMDLQDDNDYLHVDTDLQPDDMSSLRKRGKNKLGEASDVLENGVCLPPVTEMEMEDVEAETKRHKKSFPLITPTVHSGFSFSIIHLLSAVRMAMITLLPEDYSEAGNHLDKNNAEQGVKEGDNKQEETNVVNSNSNINANTSVPSAQANVPSLTVQEIVNRVRSNPGDPCILETQEPLQDLIRGVLKIFSSRTAPLGAKGWKPLVVYEKSTKSWSWIGPVSHNLSDSEAVEEVTSPDAWGLPHKMLVKLVDSFANWLKNSQETLQQIGSLPDPPLTLMQINLDEKERFKDLRAQKSLSTISPSSEEVKAYFRKEEVLRYLIPDRAFSYTAVDGKKSIVAPLRRCGGKPTSKARDHFMLKRDRPPHVTILCLVRDAAARLPGSIGTRADVCTLIRDSQYIVEDVSDAQVNQVVSGALDRLHYERDPCVQFDGERKLWVYLHREREEEDFEDDGTSSTKKWRRQKKEATETSEHGDVTVAYPGPVGQSDLVSDLNVEASGADDDKRSEPDYQNGNDQMEDIAETSHGSDHGMHPGRTPVVWNGLGLKSAGEKKLFCQENSTNEDFDEDAFGGEPPA</sequence>
<keyword evidence="6" id="KW-1185">Reference proteome</keyword>
<feature type="region of interest" description="Disordered" evidence="3">
    <location>
        <begin position="621"/>
        <end position="646"/>
    </location>
</feature>
<evidence type="ECO:0000256" key="2">
    <source>
        <dbReference type="ARBA" id="ARBA00023242"/>
    </source>
</evidence>
<dbReference type="InterPro" id="IPR057748">
    <property type="entry name" value="NFRKB_WH_2"/>
</dbReference>
<dbReference type="InterPro" id="IPR024867">
    <property type="entry name" value="NFRKB"/>
</dbReference>
<feature type="region of interest" description="Disordered" evidence="3">
    <location>
        <begin position="664"/>
        <end position="688"/>
    </location>
</feature>
<feature type="region of interest" description="Disordered" evidence="3">
    <location>
        <begin position="960"/>
        <end position="980"/>
    </location>
</feature>
<accession>A0AAE1XCK9</accession>
<proteinExistence type="predicted"/>
<dbReference type="PANTHER" id="PTHR13052:SF0">
    <property type="entry name" value="DNA-BINDING PROTEIN-LIKE"/>
    <property type="match status" value="1"/>
</dbReference>
<comment type="subcellular location">
    <subcellularLocation>
        <location evidence="1">Nucleus</location>
    </subcellularLocation>
</comment>
<gene>
    <name evidence="5" type="ORF">Sango_0469400</name>
</gene>
<reference evidence="5" key="1">
    <citation type="submission" date="2020-06" db="EMBL/GenBank/DDBJ databases">
        <authorList>
            <person name="Li T."/>
            <person name="Hu X."/>
            <person name="Zhang T."/>
            <person name="Song X."/>
            <person name="Zhang H."/>
            <person name="Dai N."/>
            <person name="Sheng W."/>
            <person name="Hou X."/>
            <person name="Wei L."/>
        </authorList>
    </citation>
    <scope>NUCLEOTIDE SEQUENCE</scope>
    <source>
        <strain evidence="5">K16</strain>
        <tissue evidence="5">Leaf</tissue>
    </source>
</reference>
<dbReference type="PROSITE" id="PS51916">
    <property type="entry name" value="DEUBAD"/>
    <property type="match status" value="1"/>
</dbReference>
<feature type="region of interest" description="Disordered" evidence="3">
    <location>
        <begin position="1408"/>
        <end position="1427"/>
    </location>
</feature>
<feature type="region of interest" description="Disordered" evidence="3">
    <location>
        <begin position="1299"/>
        <end position="1394"/>
    </location>
</feature>
<keyword evidence="2" id="KW-0539">Nucleus</keyword>
<dbReference type="GO" id="GO:0031011">
    <property type="term" value="C:Ino80 complex"/>
    <property type="evidence" value="ECO:0007669"/>
    <property type="project" value="InterPro"/>
</dbReference>
<evidence type="ECO:0000256" key="1">
    <source>
        <dbReference type="ARBA" id="ARBA00004123"/>
    </source>
</evidence>
<comment type="caution">
    <text evidence="5">The sequence shown here is derived from an EMBL/GenBank/DDBJ whole genome shotgun (WGS) entry which is preliminary data.</text>
</comment>
<evidence type="ECO:0000313" key="5">
    <source>
        <dbReference type="EMBL" id="KAK4408884.1"/>
    </source>
</evidence>
<dbReference type="InterPro" id="IPR044867">
    <property type="entry name" value="DEUBAD_dom"/>
</dbReference>
<dbReference type="CDD" id="cd21865">
    <property type="entry name" value="DEUBAD_NFRKB"/>
    <property type="match status" value="1"/>
</dbReference>
<feature type="compositionally biased region" description="Acidic residues" evidence="3">
    <location>
        <begin position="106"/>
        <end position="119"/>
    </location>
</feature>
<feature type="compositionally biased region" description="Basic and acidic residues" evidence="3">
    <location>
        <begin position="621"/>
        <end position="631"/>
    </location>
</feature>
<evidence type="ECO:0000256" key="3">
    <source>
        <dbReference type="SAM" id="MobiDB-lite"/>
    </source>
</evidence>
<dbReference type="EMBL" id="JACGWL010000002">
    <property type="protein sequence ID" value="KAK4408884.1"/>
    <property type="molecule type" value="Genomic_DNA"/>
</dbReference>
<protein>
    <submittedName>
        <fullName evidence="5">Nuclear factor related to kappa-B-binding protein</fullName>
    </submittedName>
</protein>
<reference evidence="5" key="2">
    <citation type="journal article" date="2024" name="Plant">
        <title>Genomic evolution and insights into agronomic trait innovations of Sesamum species.</title>
        <authorList>
            <person name="Miao H."/>
            <person name="Wang L."/>
            <person name="Qu L."/>
            <person name="Liu H."/>
            <person name="Sun Y."/>
            <person name="Le M."/>
            <person name="Wang Q."/>
            <person name="Wei S."/>
            <person name="Zheng Y."/>
            <person name="Lin W."/>
            <person name="Duan Y."/>
            <person name="Cao H."/>
            <person name="Xiong S."/>
            <person name="Wang X."/>
            <person name="Wei L."/>
            <person name="Li C."/>
            <person name="Ma Q."/>
            <person name="Ju M."/>
            <person name="Zhao R."/>
            <person name="Li G."/>
            <person name="Mu C."/>
            <person name="Tian Q."/>
            <person name="Mei H."/>
            <person name="Zhang T."/>
            <person name="Gao T."/>
            <person name="Zhang H."/>
        </authorList>
    </citation>
    <scope>NUCLEOTIDE SEQUENCE</scope>
    <source>
        <strain evidence="5">K16</strain>
    </source>
</reference>
<evidence type="ECO:0000259" key="4">
    <source>
        <dbReference type="PROSITE" id="PS51916"/>
    </source>
</evidence>
<dbReference type="Proteomes" id="UP001289374">
    <property type="component" value="Unassembled WGS sequence"/>
</dbReference>
<name>A0AAE1XCK9_9LAMI</name>